<proteinExistence type="predicted"/>
<keyword evidence="2" id="KW-1185">Reference proteome</keyword>
<organism evidence="1 2">
    <name type="scientific">Elaphomyces granulatus</name>
    <dbReference type="NCBI Taxonomy" id="519963"/>
    <lineage>
        <taxon>Eukaryota</taxon>
        <taxon>Fungi</taxon>
        <taxon>Dikarya</taxon>
        <taxon>Ascomycota</taxon>
        <taxon>Pezizomycotina</taxon>
        <taxon>Eurotiomycetes</taxon>
        <taxon>Eurotiomycetidae</taxon>
        <taxon>Eurotiales</taxon>
        <taxon>Elaphomycetaceae</taxon>
        <taxon>Elaphomyces</taxon>
    </lineage>
</organism>
<name>A0A232LWP7_9EURO</name>
<gene>
    <name evidence="1" type="ORF">Egran_03651</name>
</gene>
<dbReference type="EMBL" id="NPHW01004011">
    <property type="protein sequence ID" value="OXV08585.1"/>
    <property type="molecule type" value="Genomic_DNA"/>
</dbReference>
<dbReference type="AlphaFoldDB" id="A0A232LWP7"/>
<reference evidence="1 2" key="1">
    <citation type="journal article" date="2015" name="Environ. Microbiol.">
        <title>Metagenome sequence of Elaphomyces granulatus from sporocarp tissue reveals Ascomycota ectomycorrhizal fingerprints of genome expansion and a Proteobacteria-rich microbiome.</title>
        <authorList>
            <person name="Quandt C.A."/>
            <person name="Kohler A."/>
            <person name="Hesse C.N."/>
            <person name="Sharpton T.J."/>
            <person name="Martin F."/>
            <person name="Spatafora J.W."/>
        </authorList>
    </citation>
    <scope>NUCLEOTIDE SEQUENCE [LARGE SCALE GENOMIC DNA]</scope>
    <source>
        <strain evidence="1 2">OSC145934</strain>
    </source>
</reference>
<protein>
    <submittedName>
        <fullName evidence="1">Uncharacterized protein</fullName>
    </submittedName>
</protein>
<sequence>MPYKQHHDAVTERWRRYYSIEGRALQSVPASGGYGHEKGGADAARGLISKLKEEMMVMPYTVIKGSPPSKKRVGSSADYLTVRPSGSDISNYVEDGTECHKKHRWLDAVLSVSDFIHVRSLGRSGYGDVAYTTPT</sequence>
<evidence type="ECO:0000313" key="1">
    <source>
        <dbReference type="EMBL" id="OXV08585.1"/>
    </source>
</evidence>
<accession>A0A232LWP7</accession>
<comment type="caution">
    <text evidence="1">The sequence shown here is derived from an EMBL/GenBank/DDBJ whole genome shotgun (WGS) entry which is preliminary data.</text>
</comment>
<evidence type="ECO:0000313" key="2">
    <source>
        <dbReference type="Proteomes" id="UP000243515"/>
    </source>
</evidence>
<dbReference type="Proteomes" id="UP000243515">
    <property type="component" value="Unassembled WGS sequence"/>
</dbReference>